<dbReference type="SUPFAM" id="SSF53067">
    <property type="entry name" value="Actin-like ATPase domain"/>
    <property type="match status" value="2"/>
</dbReference>
<feature type="binding site" evidence="16">
    <location>
        <position position="132"/>
    </location>
    <ligand>
        <name>ATP</name>
        <dbReference type="ChEBI" id="CHEBI:30616"/>
    </ligand>
</feature>
<evidence type="ECO:0000256" key="4">
    <source>
        <dbReference type="ARBA" id="ARBA00005225"/>
    </source>
</evidence>
<dbReference type="Proteomes" id="UP000318878">
    <property type="component" value="Unassembled WGS sequence"/>
</dbReference>
<protein>
    <recommendedName>
        <fullName evidence="15 16">Type III pantothenate kinase</fullName>
        <ecNumber evidence="6 16">2.7.1.33</ecNumber>
    </recommendedName>
    <alternativeName>
        <fullName evidence="16">PanK-III</fullName>
    </alternativeName>
    <alternativeName>
        <fullName evidence="16">Pantothenic acid kinase</fullName>
    </alternativeName>
</protein>
<comment type="similarity">
    <text evidence="14 16">Belongs to the type III pantothenate kinase family.</text>
</comment>
<evidence type="ECO:0000256" key="5">
    <source>
        <dbReference type="ARBA" id="ARBA00011738"/>
    </source>
</evidence>
<keyword evidence="9 16" id="KW-0547">Nucleotide-binding</keyword>
<comment type="cofactor">
    <cofactor evidence="16">
        <name>NH4(+)</name>
        <dbReference type="ChEBI" id="CHEBI:28938"/>
    </cofactor>
    <cofactor evidence="16">
        <name>K(+)</name>
        <dbReference type="ChEBI" id="CHEBI:29103"/>
    </cofactor>
    <text evidence="16">A monovalent cation. Ammonium or potassium.</text>
</comment>
<evidence type="ECO:0000256" key="15">
    <source>
        <dbReference type="ARBA" id="ARBA00040883"/>
    </source>
</evidence>
<keyword evidence="13 16" id="KW-0173">Coenzyme A biosynthesis</keyword>
<dbReference type="NCBIfam" id="TIGR00671">
    <property type="entry name" value="baf"/>
    <property type="match status" value="1"/>
</dbReference>
<evidence type="ECO:0000256" key="7">
    <source>
        <dbReference type="ARBA" id="ARBA00022490"/>
    </source>
</evidence>
<evidence type="ECO:0000256" key="13">
    <source>
        <dbReference type="ARBA" id="ARBA00022993"/>
    </source>
</evidence>
<evidence type="ECO:0000256" key="12">
    <source>
        <dbReference type="ARBA" id="ARBA00022958"/>
    </source>
</evidence>
<evidence type="ECO:0000256" key="11">
    <source>
        <dbReference type="ARBA" id="ARBA00022840"/>
    </source>
</evidence>
<comment type="caution">
    <text evidence="16">Lacks conserved residue(s) required for the propagation of feature annotation.</text>
</comment>
<evidence type="ECO:0000313" key="18">
    <source>
        <dbReference type="Proteomes" id="UP000318878"/>
    </source>
</evidence>
<dbReference type="GO" id="GO:0004594">
    <property type="term" value="F:pantothenate kinase activity"/>
    <property type="evidence" value="ECO:0007669"/>
    <property type="project" value="UniProtKB-UniRule"/>
</dbReference>
<comment type="subunit">
    <text evidence="5 16">Homodimer.</text>
</comment>
<dbReference type="CDD" id="cd24015">
    <property type="entry name" value="ASKHA_NBD_PanK-III"/>
    <property type="match status" value="1"/>
</dbReference>
<accession>A0A5C5V4Y0</accession>
<feature type="binding site" evidence="16">
    <location>
        <position position="186"/>
    </location>
    <ligand>
        <name>substrate</name>
    </ligand>
</feature>
<name>A0A5C5V4Y0_9BACT</name>
<dbReference type="HAMAP" id="MF_01274">
    <property type="entry name" value="Pantothen_kinase_3"/>
    <property type="match status" value="1"/>
</dbReference>
<proteinExistence type="inferred from homology"/>
<organism evidence="17 18">
    <name type="scientific">Blastopirellula retiformator</name>
    <dbReference type="NCBI Taxonomy" id="2527970"/>
    <lineage>
        <taxon>Bacteria</taxon>
        <taxon>Pseudomonadati</taxon>
        <taxon>Planctomycetota</taxon>
        <taxon>Planctomycetia</taxon>
        <taxon>Pirellulales</taxon>
        <taxon>Pirellulaceae</taxon>
        <taxon>Blastopirellula</taxon>
    </lineage>
</organism>
<evidence type="ECO:0000256" key="3">
    <source>
        <dbReference type="ARBA" id="ARBA00004496"/>
    </source>
</evidence>
<comment type="subcellular location">
    <subcellularLocation>
        <location evidence="3 16">Cytoplasm</location>
    </subcellularLocation>
</comment>
<comment type="pathway">
    <text evidence="4 16">Cofactor biosynthesis; coenzyme A biosynthesis; CoA from (R)-pantothenate: step 1/5.</text>
</comment>
<dbReference type="Pfam" id="PF03309">
    <property type="entry name" value="Pan_kinase"/>
    <property type="match status" value="1"/>
</dbReference>
<dbReference type="OrthoDB" id="9804707at2"/>
<feature type="binding site" evidence="16">
    <location>
        <begin position="9"/>
        <end position="16"/>
    </location>
    <ligand>
        <name>ATP</name>
        <dbReference type="ChEBI" id="CHEBI:30616"/>
    </ligand>
</feature>
<dbReference type="AlphaFoldDB" id="A0A5C5V4Y0"/>
<dbReference type="EMBL" id="SJPF01000003">
    <property type="protein sequence ID" value="TWT32785.1"/>
    <property type="molecule type" value="Genomic_DNA"/>
</dbReference>
<keyword evidence="16" id="KW-0479">Metal-binding</keyword>
<evidence type="ECO:0000256" key="10">
    <source>
        <dbReference type="ARBA" id="ARBA00022777"/>
    </source>
</evidence>
<evidence type="ECO:0000256" key="8">
    <source>
        <dbReference type="ARBA" id="ARBA00022679"/>
    </source>
</evidence>
<dbReference type="InterPro" id="IPR043129">
    <property type="entry name" value="ATPase_NBD"/>
</dbReference>
<dbReference type="PANTHER" id="PTHR34265:SF1">
    <property type="entry name" value="TYPE III PANTOTHENATE KINASE"/>
    <property type="match status" value="1"/>
</dbReference>
<evidence type="ECO:0000256" key="2">
    <source>
        <dbReference type="ARBA" id="ARBA00001958"/>
    </source>
</evidence>
<keyword evidence="12 16" id="KW-0630">Potassium</keyword>
<evidence type="ECO:0000256" key="6">
    <source>
        <dbReference type="ARBA" id="ARBA00012102"/>
    </source>
</evidence>
<keyword evidence="8 16" id="KW-0808">Transferase</keyword>
<comment type="caution">
    <text evidence="17">The sequence shown here is derived from an EMBL/GenBank/DDBJ whole genome shotgun (WGS) entry which is preliminary data.</text>
</comment>
<dbReference type="RefSeq" id="WP_146432080.1">
    <property type="nucleotide sequence ID" value="NZ_SJPF01000003.1"/>
</dbReference>
<reference evidence="17 18" key="1">
    <citation type="submission" date="2019-02" db="EMBL/GenBank/DDBJ databases">
        <title>Deep-cultivation of Planctomycetes and their phenomic and genomic characterization uncovers novel biology.</title>
        <authorList>
            <person name="Wiegand S."/>
            <person name="Jogler M."/>
            <person name="Boedeker C."/>
            <person name="Pinto D."/>
            <person name="Vollmers J."/>
            <person name="Rivas-Marin E."/>
            <person name="Kohn T."/>
            <person name="Peeters S.H."/>
            <person name="Heuer A."/>
            <person name="Rast P."/>
            <person name="Oberbeckmann S."/>
            <person name="Bunk B."/>
            <person name="Jeske O."/>
            <person name="Meyerdierks A."/>
            <person name="Storesund J.E."/>
            <person name="Kallscheuer N."/>
            <person name="Luecker S."/>
            <person name="Lage O.M."/>
            <person name="Pohl T."/>
            <person name="Merkel B.J."/>
            <person name="Hornburger P."/>
            <person name="Mueller R.-W."/>
            <person name="Bruemmer F."/>
            <person name="Labrenz M."/>
            <person name="Spormann A.M."/>
            <person name="Op Den Camp H."/>
            <person name="Overmann J."/>
            <person name="Amann R."/>
            <person name="Jetten M.S.M."/>
            <person name="Mascher T."/>
            <person name="Medema M.H."/>
            <person name="Devos D.P."/>
            <person name="Kaster A.-K."/>
            <person name="Ovreas L."/>
            <person name="Rohde M."/>
            <person name="Galperin M.Y."/>
            <person name="Jogler C."/>
        </authorList>
    </citation>
    <scope>NUCLEOTIDE SEQUENCE [LARGE SCALE GENOMIC DNA]</scope>
    <source>
        <strain evidence="17 18">Enr8</strain>
    </source>
</reference>
<dbReference type="GO" id="GO:0005524">
    <property type="term" value="F:ATP binding"/>
    <property type="evidence" value="ECO:0007669"/>
    <property type="project" value="UniProtKB-UniRule"/>
</dbReference>
<comment type="cofactor">
    <cofactor evidence="2">
        <name>K(+)</name>
        <dbReference type="ChEBI" id="CHEBI:29103"/>
    </cofactor>
</comment>
<dbReference type="GO" id="GO:0015937">
    <property type="term" value="P:coenzyme A biosynthetic process"/>
    <property type="evidence" value="ECO:0007669"/>
    <property type="project" value="UniProtKB-UniRule"/>
</dbReference>
<dbReference type="UniPathway" id="UPA00241">
    <property type="reaction ID" value="UER00352"/>
</dbReference>
<dbReference type="GO" id="GO:0005737">
    <property type="term" value="C:cytoplasm"/>
    <property type="evidence" value="ECO:0007669"/>
    <property type="project" value="UniProtKB-SubCell"/>
</dbReference>
<keyword evidence="7 16" id="KW-0963">Cytoplasm</keyword>
<keyword evidence="10 16" id="KW-0418">Kinase</keyword>
<sequence length="260" mass="26638">MNGIWGAVDVGNTSIHIGLFAADDTRPLPAPTIVYATASHEPNFSPLDDVLPSETIAWQIVSVNRPAQAALQAWVLTNRPGDTCRVLTHADLPLPIAVTAPEKVGMDRLAAAVGASAIRDAERPAIIIDAGSAITVDVVAANGSFIGGAIVPGMKMAARALAGQTDLLPEITVDVGEVPTAIGTDTLAAMRSGLYYSAVGGVRELIARFTAQLDGPAPQIIFAGGDAAKLAPQLDVASETIDHLVLGGVAIAVRTAKEAS</sequence>
<keyword evidence="11 16" id="KW-0067">ATP-binding</keyword>
<evidence type="ECO:0000256" key="9">
    <source>
        <dbReference type="ARBA" id="ARBA00022741"/>
    </source>
</evidence>
<dbReference type="PANTHER" id="PTHR34265">
    <property type="entry name" value="TYPE III PANTOTHENATE KINASE"/>
    <property type="match status" value="1"/>
</dbReference>
<dbReference type="Gene3D" id="3.30.420.40">
    <property type="match status" value="2"/>
</dbReference>
<feature type="binding site" evidence="16">
    <location>
        <position position="129"/>
    </location>
    <ligand>
        <name>K(+)</name>
        <dbReference type="ChEBI" id="CHEBI:29103"/>
    </ligand>
</feature>
<evidence type="ECO:0000256" key="16">
    <source>
        <dbReference type="HAMAP-Rule" id="MF_01274"/>
    </source>
</evidence>
<evidence type="ECO:0000313" key="17">
    <source>
        <dbReference type="EMBL" id="TWT32785.1"/>
    </source>
</evidence>
<feature type="active site" description="Proton acceptor" evidence="16">
    <location>
        <position position="107"/>
    </location>
</feature>
<evidence type="ECO:0000256" key="1">
    <source>
        <dbReference type="ARBA" id="ARBA00001206"/>
    </source>
</evidence>
<dbReference type="EC" id="2.7.1.33" evidence="6 16"/>
<feature type="binding site" evidence="16">
    <location>
        <begin position="105"/>
        <end position="108"/>
    </location>
    <ligand>
        <name>substrate</name>
    </ligand>
</feature>
<dbReference type="GO" id="GO:0046872">
    <property type="term" value="F:metal ion binding"/>
    <property type="evidence" value="ECO:0007669"/>
    <property type="project" value="UniProtKB-KW"/>
</dbReference>
<dbReference type="InterPro" id="IPR004619">
    <property type="entry name" value="Type_III_PanK"/>
</dbReference>
<comment type="catalytic activity">
    <reaction evidence="1 16">
        <text>(R)-pantothenate + ATP = (R)-4'-phosphopantothenate + ADP + H(+)</text>
        <dbReference type="Rhea" id="RHEA:16373"/>
        <dbReference type="ChEBI" id="CHEBI:10986"/>
        <dbReference type="ChEBI" id="CHEBI:15378"/>
        <dbReference type="ChEBI" id="CHEBI:29032"/>
        <dbReference type="ChEBI" id="CHEBI:30616"/>
        <dbReference type="ChEBI" id="CHEBI:456216"/>
        <dbReference type="EC" id="2.7.1.33"/>
    </reaction>
</comment>
<comment type="function">
    <text evidence="16">Catalyzes the phosphorylation of pantothenate (Pan), the first step in CoA biosynthesis.</text>
</comment>
<keyword evidence="18" id="KW-1185">Reference proteome</keyword>
<gene>
    <name evidence="16 17" type="primary">coaX</name>
    <name evidence="17" type="ORF">Enr8_25910</name>
</gene>
<evidence type="ECO:0000256" key="14">
    <source>
        <dbReference type="ARBA" id="ARBA00038036"/>
    </source>
</evidence>